<dbReference type="EMBL" id="ASPP01011409">
    <property type="protein sequence ID" value="ETO21664.1"/>
    <property type="molecule type" value="Genomic_DNA"/>
</dbReference>
<sequence length="217" mass="24053">MSPSVCSNGSGILPQCNPGDTTSSSLHRTANGTSRPLYSCLGLLEEWSGNTHNKDRKEGEMETKGNVDESNEPNDQMDRDQEEKEEEEFVVDYGLINRELAKLEMEEMKKRQKTEVGRQVKVGVSIADNCSIFPLPVQLQVPGPVSIPLSIPVSVPYQVPLQWNNPNFTMPATVSIPFLPLPYQDYVASMPNSANVDHHATYFTVNRCAPALKQVFG</sequence>
<dbReference type="Proteomes" id="UP000023152">
    <property type="component" value="Unassembled WGS sequence"/>
</dbReference>
<evidence type="ECO:0000256" key="1">
    <source>
        <dbReference type="SAM" id="MobiDB-lite"/>
    </source>
</evidence>
<feature type="region of interest" description="Disordered" evidence="1">
    <location>
        <begin position="1"/>
        <end position="33"/>
    </location>
</feature>
<feature type="region of interest" description="Disordered" evidence="1">
    <location>
        <begin position="49"/>
        <end position="87"/>
    </location>
</feature>
<evidence type="ECO:0000313" key="2">
    <source>
        <dbReference type="EMBL" id="ETO21664.1"/>
    </source>
</evidence>
<feature type="compositionally biased region" description="Polar residues" evidence="1">
    <location>
        <begin position="18"/>
        <end position="33"/>
    </location>
</feature>
<name>X6N7D1_RETFI</name>
<reference evidence="2 3" key="1">
    <citation type="journal article" date="2013" name="Curr. Biol.">
        <title>The Genome of the Foraminiferan Reticulomyxa filosa.</title>
        <authorList>
            <person name="Glockner G."/>
            <person name="Hulsmann N."/>
            <person name="Schleicher M."/>
            <person name="Noegel A.A."/>
            <person name="Eichinger L."/>
            <person name="Gallinger C."/>
            <person name="Pawlowski J."/>
            <person name="Sierra R."/>
            <person name="Euteneuer U."/>
            <person name="Pillet L."/>
            <person name="Moustafa A."/>
            <person name="Platzer M."/>
            <person name="Groth M."/>
            <person name="Szafranski K."/>
            <person name="Schliwa M."/>
        </authorList>
    </citation>
    <scope>NUCLEOTIDE SEQUENCE [LARGE SCALE GENOMIC DNA]</scope>
</reference>
<keyword evidence="3" id="KW-1185">Reference proteome</keyword>
<accession>X6N7D1</accession>
<dbReference type="AlphaFoldDB" id="X6N7D1"/>
<gene>
    <name evidence="2" type="ORF">RFI_15542</name>
</gene>
<evidence type="ECO:0000313" key="3">
    <source>
        <dbReference type="Proteomes" id="UP000023152"/>
    </source>
</evidence>
<proteinExistence type="predicted"/>
<feature type="compositionally biased region" description="Basic and acidic residues" evidence="1">
    <location>
        <begin position="52"/>
        <end position="67"/>
    </location>
</feature>
<feature type="compositionally biased region" description="Polar residues" evidence="1">
    <location>
        <begin position="1"/>
        <end position="10"/>
    </location>
</feature>
<comment type="caution">
    <text evidence="2">The sequence shown here is derived from an EMBL/GenBank/DDBJ whole genome shotgun (WGS) entry which is preliminary data.</text>
</comment>
<protein>
    <submittedName>
        <fullName evidence="2">Uncharacterized protein</fullName>
    </submittedName>
</protein>
<organism evidence="2 3">
    <name type="scientific">Reticulomyxa filosa</name>
    <dbReference type="NCBI Taxonomy" id="46433"/>
    <lineage>
        <taxon>Eukaryota</taxon>
        <taxon>Sar</taxon>
        <taxon>Rhizaria</taxon>
        <taxon>Retaria</taxon>
        <taxon>Foraminifera</taxon>
        <taxon>Monothalamids</taxon>
        <taxon>Reticulomyxidae</taxon>
        <taxon>Reticulomyxa</taxon>
    </lineage>
</organism>